<dbReference type="RefSeq" id="WP_183732611.1">
    <property type="nucleotide sequence ID" value="NZ_JACHID010000009.1"/>
</dbReference>
<evidence type="ECO:0000313" key="2">
    <source>
        <dbReference type="EMBL" id="MBB5022318.1"/>
    </source>
</evidence>
<keyword evidence="1" id="KW-0472">Membrane</keyword>
<protein>
    <submittedName>
        <fullName evidence="2">Uncharacterized protein</fullName>
    </submittedName>
</protein>
<organism evidence="2 3">
    <name type="scientific">Desulfurispira natronophila</name>
    <dbReference type="NCBI Taxonomy" id="682562"/>
    <lineage>
        <taxon>Bacteria</taxon>
        <taxon>Pseudomonadati</taxon>
        <taxon>Chrysiogenota</taxon>
        <taxon>Chrysiogenia</taxon>
        <taxon>Chrysiogenales</taxon>
        <taxon>Chrysiogenaceae</taxon>
        <taxon>Desulfurispira</taxon>
    </lineage>
</organism>
<evidence type="ECO:0000313" key="3">
    <source>
        <dbReference type="Proteomes" id="UP000528322"/>
    </source>
</evidence>
<sequence length="157" mass="18504">MVDPQRKKYLIGASVAIVVVWIGWMYYQTSFAGWSDEEVQNIQNLMYSLEATAQAQRIVSSGLDAGYLSDTEARRLLDLQREALRYARKLDDRVLAKSHRELPEHFRQKYQRGLELFKEDIKQQLPGSVTVNEPQQMEEWRQWISTYRQRVQVPPSR</sequence>
<gene>
    <name evidence="2" type="ORF">HNR37_001650</name>
</gene>
<name>A0A7W7Y572_9BACT</name>
<keyword evidence="1" id="KW-1133">Transmembrane helix</keyword>
<keyword evidence="1" id="KW-0812">Transmembrane</keyword>
<proteinExistence type="predicted"/>
<dbReference type="AlphaFoldDB" id="A0A7W7Y572"/>
<comment type="caution">
    <text evidence="2">The sequence shown here is derived from an EMBL/GenBank/DDBJ whole genome shotgun (WGS) entry which is preliminary data.</text>
</comment>
<dbReference type="EMBL" id="JACHID010000009">
    <property type="protein sequence ID" value="MBB5022318.1"/>
    <property type="molecule type" value="Genomic_DNA"/>
</dbReference>
<keyword evidence="3" id="KW-1185">Reference proteome</keyword>
<evidence type="ECO:0000256" key="1">
    <source>
        <dbReference type="SAM" id="Phobius"/>
    </source>
</evidence>
<reference evidence="2 3" key="1">
    <citation type="submission" date="2020-08" db="EMBL/GenBank/DDBJ databases">
        <title>Genomic Encyclopedia of Type Strains, Phase IV (KMG-IV): sequencing the most valuable type-strain genomes for metagenomic binning, comparative biology and taxonomic classification.</title>
        <authorList>
            <person name="Goeker M."/>
        </authorList>
    </citation>
    <scope>NUCLEOTIDE SEQUENCE [LARGE SCALE GENOMIC DNA]</scope>
    <source>
        <strain evidence="2 3">DSM 22071</strain>
    </source>
</reference>
<accession>A0A7W7Y572</accession>
<feature type="transmembrane region" description="Helical" evidence="1">
    <location>
        <begin position="9"/>
        <end position="27"/>
    </location>
</feature>
<dbReference type="Proteomes" id="UP000528322">
    <property type="component" value="Unassembled WGS sequence"/>
</dbReference>